<dbReference type="AlphaFoldDB" id="Q21QX7"/>
<dbReference type="InterPro" id="IPR012292">
    <property type="entry name" value="Globin/Proto"/>
</dbReference>
<gene>
    <name evidence="2" type="ordered locus">Rfer_4128</name>
</gene>
<protein>
    <submittedName>
        <fullName evidence="2">Uncharacterized protein</fullName>
    </submittedName>
</protein>
<sequence length="86" mass="9480">MPSADLCTEEEIIQLVNRFYAGVRKHEVPGPIVNPHVKDRDTHLSTMGDFWSSPLRGSARFRGAPMPMPEHTALPSRNADKLAGVA</sequence>
<dbReference type="Proteomes" id="UP000008332">
    <property type="component" value="Chromosome"/>
</dbReference>
<dbReference type="GO" id="GO:0020037">
    <property type="term" value="F:heme binding"/>
    <property type="evidence" value="ECO:0007669"/>
    <property type="project" value="InterPro"/>
</dbReference>
<name>Q21QX7_ALBFT</name>
<feature type="region of interest" description="Disordered" evidence="1">
    <location>
        <begin position="61"/>
        <end position="86"/>
    </location>
</feature>
<evidence type="ECO:0000256" key="1">
    <source>
        <dbReference type="SAM" id="MobiDB-lite"/>
    </source>
</evidence>
<dbReference type="RefSeq" id="WP_011466388.1">
    <property type="nucleotide sequence ID" value="NC_007908.1"/>
</dbReference>
<evidence type="ECO:0000313" key="2">
    <source>
        <dbReference type="EMBL" id="ABD71826.1"/>
    </source>
</evidence>
<reference evidence="3" key="1">
    <citation type="submission" date="2006-02" db="EMBL/GenBank/DDBJ databases">
        <title>Complete sequence of chromosome of Rhodoferax ferrireducens DSM 15236.</title>
        <authorList>
            <person name="Copeland A."/>
            <person name="Lucas S."/>
            <person name="Lapidus A."/>
            <person name="Barry K."/>
            <person name="Detter J.C."/>
            <person name="Glavina del Rio T."/>
            <person name="Hammon N."/>
            <person name="Israni S."/>
            <person name="Pitluck S."/>
            <person name="Brettin T."/>
            <person name="Bruce D."/>
            <person name="Han C."/>
            <person name="Tapia R."/>
            <person name="Gilna P."/>
            <person name="Kiss H."/>
            <person name="Schmutz J."/>
            <person name="Larimer F."/>
            <person name="Land M."/>
            <person name="Kyrpides N."/>
            <person name="Ivanova N."/>
            <person name="Richardson P."/>
        </authorList>
    </citation>
    <scope>NUCLEOTIDE SEQUENCE [LARGE SCALE GENOMIC DNA]</scope>
    <source>
        <strain evidence="3">ATCC BAA-621 / DSM 15236 / T118</strain>
    </source>
</reference>
<proteinExistence type="predicted"/>
<dbReference type="STRING" id="338969.Rfer_4128"/>
<dbReference type="SUPFAM" id="SSF46458">
    <property type="entry name" value="Globin-like"/>
    <property type="match status" value="1"/>
</dbReference>
<dbReference type="Gene3D" id="1.10.490.10">
    <property type="entry name" value="Globins"/>
    <property type="match status" value="1"/>
</dbReference>
<accession>Q21QX7</accession>
<dbReference type="GO" id="GO:0019825">
    <property type="term" value="F:oxygen binding"/>
    <property type="evidence" value="ECO:0007669"/>
    <property type="project" value="InterPro"/>
</dbReference>
<dbReference type="OrthoDB" id="25954at2"/>
<dbReference type="KEGG" id="rfr:Rfer_4128"/>
<evidence type="ECO:0000313" key="3">
    <source>
        <dbReference type="Proteomes" id="UP000008332"/>
    </source>
</evidence>
<dbReference type="EMBL" id="CP000267">
    <property type="protein sequence ID" value="ABD71826.1"/>
    <property type="molecule type" value="Genomic_DNA"/>
</dbReference>
<organism evidence="2 3">
    <name type="scientific">Albidiferax ferrireducens (strain ATCC BAA-621 / DSM 15236 / T118)</name>
    <name type="common">Rhodoferax ferrireducens</name>
    <dbReference type="NCBI Taxonomy" id="338969"/>
    <lineage>
        <taxon>Bacteria</taxon>
        <taxon>Pseudomonadati</taxon>
        <taxon>Pseudomonadota</taxon>
        <taxon>Betaproteobacteria</taxon>
        <taxon>Burkholderiales</taxon>
        <taxon>Comamonadaceae</taxon>
        <taxon>Rhodoferax</taxon>
    </lineage>
</organism>
<dbReference type="eggNOG" id="COG2346">
    <property type="taxonomic scope" value="Bacteria"/>
</dbReference>
<keyword evidence="3" id="KW-1185">Reference proteome</keyword>
<dbReference type="HOGENOM" id="CLU_2495816_0_0_4"/>
<dbReference type="InterPro" id="IPR009050">
    <property type="entry name" value="Globin-like_sf"/>
</dbReference>
<dbReference type="CDD" id="cd08916">
    <property type="entry name" value="TrHb3_P"/>
    <property type="match status" value="1"/>
</dbReference>